<evidence type="ECO:0000259" key="7">
    <source>
        <dbReference type="PROSITE" id="PS51032"/>
    </source>
</evidence>
<dbReference type="AlphaFoldDB" id="A0A6P5GXN2"/>
<feature type="domain" description="AP2/ERF" evidence="7">
    <location>
        <begin position="49"/>
        <end position="107"/>
    </location>
</feature>
<feature type="region of interest" description="Disordered" evidence="6">
    <location>
        <begin position="34"/>
        <end position="53"/>
    </location>
</feature>
<evidence type="ECO:0000256" key="5">
    <source>
        <dbReference type="ARBA" id="ARBA00023242"/>
    </source>
</evidence>
<proteinExistence type="predicted"/>
<evidence type="ECO:0000256" key="3">
    <source>
        <dbReference type="ARBA" id="ARBA00023125"/>
    </source>
</evidence>
<dbReference type="GO" id="GO:0009873">
    <property type="term" value="P:ethylene-activated signaling pathway"/>
    <property type="evidence" value="ECO:0007669"/>
    <property type="project" value="InterPro"/>
</dbReference>
<evidence type="ECO:0000256" key="6">
    <source>
        <dbReference type="SAM" id="MobiDB-lite"/>
    </source>
</evidence>
<reference evidence="8" key="1">
    <citation type="journal article" date="2015" name="Nat. Genet.">
        <title>The pineapple genome and the evolution of CAM photosynthesis.</title>
        <authorList>
            <person name="Ming R."/>
            <person name="VanBuren R."/>
            <person name="Wai C.M."/>
            <person name="Tang H."/>
            <person name="Schatz M.C."/>
            <person name="Bowers J.E."/>
            <person name="Lyons E."/>
            <person name="Wang M.L."/>
            <person name="Chen J."/>
            <person name="Biggers E."/>
            <person name="Zhang J."/>
            <person name="Huang L."/>
            <person name="Zhang L."/>
            <person name="Miao W."/>
            <person name="Zhang J."/>
            <person name="Ye Z."/>
            <person name="Miao C."/>
            <person name="Lin Z."/>
            <person name="Wang H."/>
            <person name="Zhou H."/>
            <person name="Yim W.C."/>
            <person name="Priest H.D."/>
            <person name="Zheng C."/>
            <person name="Woodhouse M."/>
            <person name="Edger P.P."/>
            <person name="Guyot R."/>
            <person name="Guo H.B."/>
            <person name="Guo H."/>
            <person name="Zheng G."/>
            <person name="Singh R."/>
            <person name="Sharma A."/>
            <person name="Min X."/>
            <person name="Zheng Y."/>
            <person name="Lee H."/>
            <person name="Gurtowski J."/>
            <person name="Sedlazeck F.J."/>
            <person name="Harkess A."/>
            <person name="McKain M.R."/>
            <person name="Liao Z."/>
            <person name="Fang J."/>
            <person name="Liu J."/>
            <person name="Zhang X."/>
            <person name="Zhang Q."/>
            <person name="Hu W."/>
            <person name="Qin Y."/>
            <person name="Wang K."/>
            <person name="Chen L.Y."/>
            <person name="Shirley N."/>
            <person name="Lin Y.R."/>
            <person name="Liu L.Y."/>
            <person name="Hernandez A.G."/>
            <person name="Wright C.L."/>
            <person name="Bulone V."/>
            <person name="Tuskan G.A."/>
            <person name="Heath K."/>
            <person name="Zee F."/>
            <person name="Moore P.H."/>
            <person name="Sunkar R."/>
            <person name="Leebens-Mack J.H."/>
            <person name="Mockler T."/>
            <person name="Bennetzen J.L."/>
            <person name="Freeling M."/>
            <person name="Sankoff D."/>
            <person name="Paterson A.H."/>
            <person name="Zhu X."/>
            <person name="Yang X."/>
            <person name="Smith J.A."/>
            <person name="Cushman J.C."/>
            <person name="Paull R.E."/>
            <person name="Yu Q."/>
        </authorList>
    </citation>
    <scope>NUCLEOTIDE SEQUENCE [LARGE SCALE GENOMIC DNA]</scope>
    <source>
        <strain evidence="8">cv. F153</strain>
    </source>
</reference>
<dbReference type="GO" id="GO:0003700">
    <property type="term" value="F:DNA-binding transcription factor activity"/>
    <property type="evidence" value="ECO:0007669"/>
    <property type="project" value="InterPro"/>
</dbReference>
<dbReference type="InterPro" id="IPR044808">
    <property type="entry name" value="ERF_plant"/>
</dbReference>
<evidence type="ECO:0000313" key="8">
    <source>
        <dbReference type="Proteomes" id="UP000515123"/>
    </source>
</evidence>
<organism evidence="8 9">
    <name type="scientific">Ananas comosus</name>
    <name type="common">Pineapple</name>
    <name type="synonym">Ananas ananas</name>
    <dbReference type="NCBI Taxonomy" id="4615"/>
    <lineage>
        <taxon>Eukaryota</taxon>
        <taxon>Viridiplantae</taxon>
        <taxon>Streptophyta</taxon>
        <taxon>Embryophyta</taxon>
        <taxon>Tracheophyta</taxon>
        <taxon>Spermatophyta</taxon>
        <taxon>Magnoliopsida</taxon>
        <taxon>Liliopsida</taxon>
        <taxon>Poales</taxon>
        <taxon>Bromeliaceae</taxon>
        <taxon>Bromelioideae</taxon>
        <taxon>Ananas</taxon>
    </lineage>
</organism>
<comment type="subcellular location">
    <subcellularLocation>
        <location evidence="1">Nucleus</location>
    </subcellularLocation>
</comment>
<keyword evidence="5" id="KW-0539">Nucleus</keyword>
<keyword evidence="8" id="KW-1185">Reference proteome</keyword>
<dbReference type="PANTHER" id="PTHR31190">
    <property type="entry name" value="DNA-BINDING DOMAIN"/>
    <property type="match status" value="1"/>
</dbReference>
<dbReference type="SMART" id="SM00380">
    <property type="entry name" value="AP2"/>
    <property type="match status" value="1"/>
</dbReference>
<sequence length="189" mass="20327">MDSSLLLLEGSLPFDVNDSEETLLYDTLAEAATETVGGSRGRGRPSDRPYIGVRKRPSGKFAAEIRDSARGGERVWLGTFESAEAAALAYDQAAYAVRGAAAVLNFPVERVKESLRWLEEAAGGGDSDDGSPVVALKKRHLIRRRRGGTGGSKCKKGAGEGVKRNIFEFEDLGEEYLEELLSASELATC</sequence>
<dbReference type="SUPFAM" id="SSF54171">
    <property type="entry name" value="DNA-binding domain"/>
    <property type="match status" value="1"/>
</dbReference>
<evidence type="ECO:0000313" key="9">
    <source>
        <dbReference type="RefSeq" id="XP_020113426.1"/>
    </source>
</evidence>
<dbReference type="GO" id="GO:0005634">
    <property type="term" value="C:nucleus"/>
    <property type="evidence" value="ECO:0007669"/>
    <property type="project" value="UniProtKB-SubCell"/>
</dbReference>
<dbReference type="InterPro" id="IPR001471">
    <property type="entry name" value="AP2/ERF_dom"/>
</dbReference>
<dbReference type="PANTHER" id="PTHR31190:SF72">
    <property type="entry name" value="AP2 DOMAIN CONTAINING PROTEIN, EXPRESSED"/>
    <property type="match status" value="1"/>
</dbReference>
<reference evidence="9" key="2">
    <citation type="submission" date="2025-08" db="UniProtKB">
        <authorList>
            <consortium name="RefSeq"/>
        </authorList>
    </citation>
    <scope>IDENTIFICATION</scope>
    <source>
        <tissue evidence="9">Leaf</tissue>
    </source>
</reference>
<protein>
    <submittedName>
        <fullName evidence="9">Ethylene-responsive transcription factor 1B-like</fullName>
    </submittedName>
</protein>
<dbReference type="GeneID" id="109727667"/>
<dbReference type="Gramene" id="Aco006883.1.mrna1">
    <property type="protein sequence ID" value="Aco006883.1.mrna1.cds1"/>
    <property type="gene ID" value="Aco006883.1.path1"/>
</dbReference>
<accession>A0A6P5GXN2</accession>
<dbReference type="Pfam" id="PF00847">
    <property type="entry name" value="AP2"/>
    <property type="match status" value="1"/>
</dbReference>
<name>A0A6P5GXN2_ANACO</name>
<dbReference type="InterPro" id="IPR036955">
    <property type="entry name" value="AP2/ERF_dom_sf"/>
</dbReference>
<evidence type="ECO:0000256" key="4">
    <source>
        <dbReference type="ARBA" id="ARBA00023163"/>
    </source>
</evidence>
<gene>
    <name evidence="9" type="primary">LOC109727667</name>
</gene>
<dbReference type="PROSITE" id="PS51032">
    <property type="entry name" value="AP2_ERF"/>
    <property type="match status" value="1"/>
</dbReference>
<keyword evidence="2" id="KW-0805">Transcription regulation</keyword>
<dbReference type="GO" id="GO:0003677">
    <property type="term" value="F:DNA binding"/>
    <property type="evidence" value="ECO:0007669"/>
    <property type="project" value="UniProtKB-KW"/>
</dbReference>
<dbReference type="Proteomes" id="UP000515123">
    <property type="component" value="Linkage group 22"/>
</dbReference>
<evidence type="ECO:0000256" key="2">
    <source>
        <dbReference type="ARBA" id="ARBA00023015"/>
    </source>
</evidence>
<dbReference type="PRINTS" id="PR00367">
    <property type="entry name" value="ETHRSPELEMNT"/>
</dbReference>
<dbReference type="RefSeq" id="XP_020113426.1">
    <property type="nucleotide sequence ID" value="XM_020257837.1"/>
</dbReference>
<evidence type="ECO:0000256" key="1">
    <source>
        <dbReference type="ARBA" id="ARBA00004123"/>
    </source>
</evidence>
<dbReference type="OrthoDB" id="670255at2759"/>
<keyword evidence="4" id="KW-0804">Transcription</keyword>
<dbReference type="Gene3D" id="3.30.730.10">
    <property type="entry name" value="AP2/ERF domain"/>
    <property type="match status" value="1"/>
</dbReference>
<dbReference type="InterPro" id="IPR016177">
    <property type="entry name" value="DNA-bd_dom_sf"/>
</dbReference>
<keyword evidence="3" id="KW-0238">DNA-binding</keyword>